<keyword evidence="13" id="KW-1185">Reference proteome</keyword>
<name>A0A4Q4KLG9_9FLAO</name>
<evidence type="ECO:0000256" key="5">
    <source>
        <dbReference type="ARBA" id="ARBA00038437"/>
    </source>
</evidence>
<proteinExistence type="inferred from homology"/>
<dbReference type="OrthoDB" id="9785240at2"/>
<evidence type="ECO:0000259" key="9">
    <source>
        <dbReference type="PROSITE" id="PS51192"/>
    </source>
</evidence>
<comment type="similarity">
    <text evidence="5 7">Belongs to the DEAD box helicase family.</text>
</comment>
<gene>
    <name evidence="12" type="ORF">ERX46_07420</name>
</gene>
<dbReference type="InterPro" id="IPR012677">
    <property type="entry name" value="Nucleotide-bd_a/b_plait_sf"/>
</dbReference>
<dbReference type="GO" id="GO:0003724">
    <property type="term" value="F:RNA helicase activity"/>
    <property type="evidence" value="ECO:0007669"/>
    <property type="project" value="InterPro"/>
</dbReference>
<dbReference type="InterPro" id="IPR044742">
    <property type="entry name" value="DEAD/DEAH_RhlB"/>
</dbReference>
<dbReference type="AlphaFoldDB" id="A0A4Q4KLG9"/>
<dbReference type="Gene3D" id="3.30.70.330">
    <property type="match status" value="1"/>
</dbReference>
<evidence type="ECO:0000256" key="6">
    <source>
        <dbReference type="PROSITE-ProRule" id="PRU00552"/>
    </source>
</evidence>
<evidence type="ECO:0000256" key="4">
    <source>
        <dbReference type="ARBA" id="ARBA00022840"/>
    </source>
</evidence>
<evidence type="ECO:0000256" key="8">
    <source>
        <dbReference type="SAM" id="MobiDB-lite"/>
    </source>
</evidence>
<keyword evidence="4 7" id="KW-0067">ATP-binding</keyword>
<feature type="compositionally biased region" description="Basic and acidic residues" evidence="8">
    <location>
        <begin position="442"/>
        <end position="476"/>
    </location>
</feature>
<dbReference type="CDD" id="cd18787">
    <property type="entry name" value="SF2_C_DEAD"/>
    <property type="match status" value="1"/>
</dbReference>
<feature type="domain" description="Helicase C-terminal" evidence="10">
    <location>
        <begin position="215"/>
        <end position="377"/>
    </location>
</feature>
<feature type="compositionally biased region" description="Gly residues" evidence="8">
    <location>
        <begin position="596"/>
        <end position="605"/>
    </location>
</feature>
<dbReference type="Pfam" id="PF00270">
    <property type="entry name" value="DEAD"/>
    <property type="match status" value="1"/>
</dbReference>
<dbReference type="GO" id="GO:0016787">
    <property type="term" value="F:hydrolase activity"/>
    <property type="evidence" value="ECO:0007669"/>
    <property type="project" value="UniProtKB-KW"/>
</dbReference>
<dbReference type="InterPro" id="IPR000629">
    <property type="entry name" value="RNA-helicase_DEAD-box_CS"/>
</dbReference>
<keyword evidence="3 7" id="KW-0347">Helicase</keyword>
<protein>
    <submittedName>
        <fullName evidence="12">DEAD/DEAH box helicase</fullName>
    </submittedName>
</protein>
<dbReference type="Proteomes" id="UP000293952">
    <property type="component" value="Unassembled WGS sequence"/>
</dbReference>
<dbReference type="SMART" id="SM00490">
    <property type="entry name" value="HELICc"/>
    <property type="match status" value="1"/>
</dbReference>
<dbReference type="InterPro" id="IPR001650">
    <property type="entry name" value="Helicase_C-like"/>
</dbReference>
<organism evidence="12 13">
    <name type="scientific">Brumimicrobium glaciale</name>
    <dbReference type="NCBI Taxonomy" id="200475"/>
    <lineage>
        <taxon>Bacteria</taxon>
        <taxon>Pseudomonadati</taxon>
        <taxon>Bacteroidota</taxon>
        <taxon>Flavobacteriia</taxon>
        <taxon>Flavobacteriales</taxon>
        <taxon>Crocinitomicaceae</taxon>
        <taxon>Brumimicrobium</taxon>
    </lineage>
</organism>
<dbReference type="InterPro" id="IPR011545">
    <property type="entry name" value="DEAD/DEAH_box_helicase_dom"/>
</dbReference>
<evidence type="ECO:0000313" key="12">
    <source>
        <dbReference type="EMBL" id="RYM33790.1"/>
    </source>
</evidence>
<accession>A0A4Q4KLG9</accession>
<dbReference type="GO" id="GO:0003676">
    <property type="term" value="F:nucleic acid binding"/>
    <property type="evidence" value="ECO:0007669"/>
    <property type="project" value="InterPro"/>
</dbReference>
<feature type="region of interest" description="Disordered" evidence="8">
    <location>
        <begin position="541"/>
        <end position="605"/>
    </location>
</feature>
<dbReference type="Pfam" id="PF03880">
    <property type="entry name" value="DbpA"/>
    <property type="match status" value="1"/>
</dbReference>
<feature type="domain" description="DEAD-box RNA helicase Q" evidence="11">
    <location>
        <begin position="1"/>
        <end position="29"/>
    </location>
</feature>
<dbReference type="GO" id="GO:0005524">
    <property type="term" value="F:ATP binding"/>
    <property type="evidence" value="ECO:0007669"/>
    <property type="project" value="UniProtKB-KW"/>
</dbReference>
<dbReference type="InterPro" id="IPR050079">
    <property type="entry name" value="DEAD_box_RNA_helicase"/>
</dbReference>
<dbReference type="CDD" id="cd12252">
    <property type="entry name" value="RRM_DbpA"/>
    <property type="match status" value="1"/>
</dbReference>
<dbReference type="SMART" id="SM00487">
    <property type="entry name" value="DEXDc"/>
    <property type="match status" value="1"/>
</dbReference>
<dbReference type="PROSITE" id="PS00039">
    <property type="entry name" value="DEAD_ATP_HELICASE"/>
    <property type="match status" value="1"/>
</dbReference>
<dbReference type="PROSITE" id="PS51195">
    <property type="entry name" value="Q_MOTIF"/>
    <property type="match status" value="1"/>
</dbReference>
<evidence type="ECO:0000256" key="1">
    <source>
        <dbReference type="ARBA" id="ARBA00022741"/>
    </source>
</evidence>
<feature type="short sequence motif" description="Q motif" evidence="6">
    <location>
        <begin position="1"/>
        <end position="29"/>
    </location>
</feature>
<dbReference type="CDD" id="cd00268">
    <property type="entry name" value="DEADc"/>
    <property type="match status" value="1"/>
</dbReference>
<keyword evidence="2 7" id="KW-0378">Hydrolase</keyword>
<dbReference type="PROSITE" id="PS51192">
    <property type="entry name" value="HELICASE_ATP_BIND_1"/>
    <property type="match status" value="1"/>
</dbReference>
<evidence type="ECO:0000256" key="3">
    <source>
        <dbReference type="ARBA" id="ARBA00022806"/>
    </source>
</evidence>
<dbReference type="PANTHER" id="PTHR47959:SF13">
    <property type="entry name" value="ATP-DEPENDENT RNA HELICASE RHLE"/>
    <property type="match status" value="1"/>
</dbReference>
<dbReference type="Pfam" id="PF00271">
    <property type="entry name" value="Helicase_C"/>
    <property type="match status" value="1"/>
</dbReference>
<dbReference type="RefSeq" id="WP_130093231.1">
    <property type="nucleotide sequence ID" value="NZ_SETE01000003.1"/>
</dbReference>
<evidence type="ECO:0000259" key="10">
    <source>
        <dbReference type="PROSITE" id="PS51194"/>
    </source>
</evidence>
<dbReference type="InterPro" id="IPR027417">
    <property type="entry name" value="P-loop_NTPase"/>
</dbReference>
<evidence type="ECO:0000256" key="7">
    <source>
        <dbReference type="RuleBase" id="RU000492"/>
    </source>
</evidence>
<dbReference type="InterPro" id="IPR005580">
    <property type="entry name" value="DbpA/CsdA_RNA-bd_dom"/>
</dbReference>
<evidence type="ECO:0000256" key="2">
    <source>
        <dbReference type="ARBA" id="ARBA00022801"/>
    </source>
</evidence>
<comment type="caution">
    <text evidence="12">The sequence shown here is derived from an EMBL/GenBank/DDBJ whole genome shotgun (WGS) entry which is preliminary data.</text>
</comment>
<dbReference type="SUPFAM" id="SSF52540">
    <property type="entry name" value="P-loop containing nucleoside triphosphate hydrolases"/>
    <property type="match status" value="1"/>
</dbReference>
<sequence>MTFNDLGLRSQVVKAVTDMGFEQPTPIQLEAIPHLLKSKSDFVGLAQTGTGKTAAFGLPLVNRITESQRYPKGLIICPTRELCLQIAKDIENYSKYERNATVEAVYGGSDIQRQIKNIRNGVAIIVATPGRLVDLIKRKAIQLNEVEVVVLDEADEMLNMGFKEDLDYILSATPNEKSTWLFSATMPAEVARIGKTYMTDPLEVSIGNKNEGNANIDHIYFSVKERDRYAALKRLIDFNPKIFGLVFCRTRRETQQVAEKLAKEGYSAEAIHGDLSQAQRDRVMNLFRSRSIQLLVATDVAARGIDVNDITHVINYNLPDEVENYTHRSGRTARAGNTGESLVLINTREKYKINQIEKIINQKFAYAEIPGPEAICAIQLESMINKVKATKVNEEEIAPFIPHILADLEDLSKEEVIKKFVSAEFNRFLDYYKKAGDLNAKASDRGGDDRDSGRGRDRDDRGSSRGRRSETDENKQRFFVSLGDKDGLNPGGLLRIICDATGLKSDTIGRIDIMPAFSFFDADKSDADKILAQVQGADFEGKSMNIEKTQEKSSGGGGRSRGGGSRGGSRSGGDRRSGGRSGGGSRSGGSSSSSRSGGGSSSRRR</sequence>
<feature type="domain" description="Helicase ATP-binding" evidence="9">
    <location>
        <begin position="33"/>
        <end position="204"/>
    </location>
</feature>
<dbReference type="EMBL" id="SETE01000003">
    <property type="protein sequence ID" value="RYM33790.1"/>
    <property type="molecule type" value="Genomic_DNA"/>
</dbReference>
<dbReference type="InterPro" id="IPR014014">
    <property type="entry name" value="RNA_helicase_DEAD_Q_motif"/>
</dbReference>
<dbReference type="Gene3D" id="3.40.50.300">
    <property type="entry name" value="P-loop containing nucleotide triphosphate hydrolases"/>
    <property type="match status" value="2"/>
</dbReference>
<reference evidence="12 13" key="1">
    <citation type="submission" date="2019-02" db="EMBL/GenBank/DDBJ databases">
        <title>Genome sequence of the sea-ice species Brumimicrobium glaciale.</title>
        <authorList>
            <person name="Bowman J.P."/>
        </authorList>
    </citation>
    <scope>NUCLEOTIDE SEQUENCE [LARGE SCALE GENOMIC DNA]</scope>
    <source>
        <strain evidence="12 13">IC156</strain>
    </source>
</reference>
<keyword evidence="1 7" id="KW-0547">Nucleotide-binding</keyword>
<evidence type="ECO:0000313" key="13">
    <source>
        <dbReference type="Proteomes" id="UP000293952"/>
    </source>
</evidence>
<dbReference type="PANTHER" id="PTHR47959">
    <property type="entry name" value="ATP-DEPENDENT RNA HELICASE RHLE-RELATED"/>
    <property type="match status" value="1"/>
</dbReference>
<feature type="region of interest" description="Disordered" evidence="8">
    <location>
        <begin position="442"/>
        <end position="478"/>
    </location>
</feature>
<dbReference type="GO" id="GO:0005829">
    <property type="term" value="C:cytosol"/>
    <property type="evidence" value="ECO:0007669"/>
    <property type="project" value="TreeGrafter"/>
</dbReference>
<dbReference type="InterPro" id="IPR014001">
    <property type="entry name" value="Helicase_ATP-bd"/>
</dbReference>
<dbReference type="PROSITE" id="PS51194">
    <property type="entry name" value="HELICASE_CTER"/>
    <property type="match status" value="1"/>
</dbReference>
<feature type="compositionally biased region" description="Gly residues" evidence="8">
    <location>
        <begin position="554"/>
        <end position="571"/>
    </location>
</feature>
<evidence type="ECO:0000259" key="11">
    <source>
        <dbReference type="PROSITE" id="PS51195"/>
    </source>
</evidence>